<sequence>MKKNERAFLVNVMWVPLFVGIMTADLSKNPGVNPYIIAVLMGVIGMAMCYLDYKVFMKKSSPAKTM</sequence>
<keyword evidence="1" id="KW-0472">Membrane</keyword>
<feature type="transmembrane region" description="Helical" evidence="1">
    <location>
        <begin position="7"/>
        <end position="26"/>
    </location>
</feature>
<proteinExistence type="predicted"/>
<dbReference type="EMBL" id="FOXO01000002">
    <property type="protein sequence ID" value="SFP48441.1"/>
    <property type="molecule type" value="Genomic_DNA"/>
</dbReference>
<reference evidence="3" key="1">
    <citation type="submission" date="2016-10" db="EMBL/GenBank/DDBJ databases">
        <authorList>
            <person name="Varghese N."/>
            <person name="Submissions S."/>
        </authorList>
    </citation>
    <scope>NUCLEOTIDE SEQUENCE [LARGE SCALE GENOMIC DNA]</scope>
    <source>
        <strain evidence="3">P18</strain>
    </source>
</reference>
<dbReference type="RefSeq" id="WP_074883801.1">
    <property type="nucleotide sequence ID" value="NZ_FOXO01000002.1"/>
</dbReference>
<dbReference type="AlphaFoldDB" id="A0A1I5QQY1"/>
<dbReference type="OrthoDB" id="2004634at2"/>
<accession>A0A1I5QQY1</accession>
<gene>
    <name evidence="2" type="ORF">SAMN04487928_102239</name>
</gene>
<evidence type="ECO:0000313" key="3">
    <source>
        <dbReference type="Proteomes" id="UP000182624"/>
    </source>
</evidence>
<keyword evidence="1" id="KW-1133">Transmembrane helix</keyword>
<protein>
    <submittedName>
        <fullName evidence="2">Uncharacterized protein</fullName>
    </submittedName>
</protein>
<dbReference type="Proteomes" id="UP000182624">
    <property type="component" value="Unassembled WGS sequence"/>
</dbReference>
<evidence type="ECO:0000256" key="1">
    <source>
        <dbReference type="SAM" id="Phobius"/>
    </source>
</evidence>
<keyword evidence="1" id="KW-0812">Transmembrane</keyword>
<organism evidence="2 3">
    <name type="scientific">Butyrivibrio proteoclasticus</name>
    <dbReference type="NCBI Taxonomy" id="43305"/>
    <lineage>
        <taxon>Bacteria</taxon>
        <taxon>Bacillati</taxon>
        <taxon>Bacillota</taxon>
        <taxon>Clostridia</taxon>
        <taxon>Lachnospirales</taxon>
        <taxon>Lachnospiraceae</taxon>
        <taxon>Butyrivibrio</taxon>
    </lineage>
</organism>
<evidence type="ECO:0000313" key="2">
    <source>
        <dbReference type="EMBL" id="SFP48441.1"/>
    </source>
</evidence>
<name>A0A1I5QQY1_9FIRM</name>
<keyword evidence="3" id="KW-1185">Reference proteome</keyword>
<feature type="transmembrane region" description="Helical" evidence="1">
    <location>
        <begin position="32"/>
        <end position="51"/>
    </location>
</feature>